<evidence type="ECO:0000259" key="7">
    <source>
        <dbReference type="Pfam" id="PF22965"/>
    </source>
</evidence>
<comment type="subcellular location">
    <subcellularLocation>
        <location evidence="2">Cytoplasm</location>
    </subcellularLocation>
    <subcellularLocation>
        <location evidence="1">Nucleus</location>
    </subcellularLocation>
</comment>
<evidence type="ECO:0000256" key="1">
    <source>
        <dbReference type="ARBA" id="ARBA00004123"/>
    </source>
</evidence>
<keyword evidence="11" id="KW-1185">Reference proteome</keyword>
<keyword evidence="5" id="KW-0963">Cytoplasm</keyword>
<evidence type="ECO:0000313" key="10">
    <source>
        <dbReference type="EMBL" id="KAK3093052.1"/>
    </source>
</evidence>
<dbReference type="InterPro" id="IPR054519">
    <property type="entry name" value="INTS7_C"/>
</dbReference>
<gene>
    <name evidence="10" type="ORF">FSP39_010547</name>
</gene>
<evidence type="ECO:0000259" key="8">
    <source>
        <dbReference type="Pfam" id="PF24436"/>
    </source>
</evidence>
<comment type="similarity">
    <text evidence="3">Belongs to the Integrator subunit 7 family.</text>
</comment>
<dbReference type="InterPro" id="IPR056517">
    <property type="entry name" value="INTS7_HB"/>
</dbReference>
<feature type="domain" description="Integrator complex subunit 7 C-terminal" evidence="7">
    <location>
        <begin position="814"/>
        <end position="928"/>
    </location>
</feature>
<evidence type="ECO:0000313" key="11">
    <source>
        <dbReference type="Proteomes" id="UP001186944"/>
    </source>
</evidence>
<dbReference type="SUPFAM" id="SSF48371">
    <property type="entry name" value="ARM repeat"/>
    <property type="match status" value="1"/>
</dbReference>
<feature type="domain" description="Integrator complex subunit 7 N-terminal" evidence="8">
    <location>
        <begin position="35"/>
        <end position="551"/>
    </location>
</feature>
<dbReference type="PANTHER" id="PTHR13322">
    <property type="entry name" value="C1ORF73 PROTEIN"/>
    <property type="match status" value="1"/>
</dbReference>
<evidence type="ECO:0000256" key="6">
    <source>
        <dbReference type="ARBA" id="ARBA00023242"/>
    </source>
</evidence>
<evidence type="ECO:0000259" key="9">
    <source>
        <dbReference type="Pfam" id="PF24437"/>
    </source>
</evidence>
<dbReference type="Pfam" id="PF24437">
    <property type="entry name" value="INTS7_HB"/>
    <property type="match status" value="1"/>
</dbReference>
<dbReference type="InterPro" id="IPR033060">
    <property type="entry name" value="INTS7"/>
</dbReference>
<evidence type="ECO:0000256" key="2">
    <source>
        <dbReference type="ARBA" id="ARBA00004496"/>
    </source>
</evidence>
<dbReference type="GO" id="GO:0034472">
    <property type="term" value="P:snRNA 3'-end processing"/>
    <property type="evidence" value="ECO:0007669"/>
    <property type="project" value="TreeGrafter"/>
</dbReference>
<comment type="caution">
    <text evidence="10">The sequence shown here is derived from an EMBL/GenBank/DDBJ whole genome shotgun (WGS) entry which is preliminary data.</text>
</comment>
<dbReference type="AlphaFoldDB" id="A0AA88XWA7"/>
<accession>A0AA88XWA7</accession>
<dbReference type="GO" id="GO:0032039">
    <property type="term" value="C:integrator complex"/>
    <property type="evidence" value="ECO:0007669"/>
    <property type="project" value="InterPro"/>
</dbReference>
<evidence type="ECO:0000256" key="3">
    <source>
        <dbReference type="ARBA" id="ARBA00008565"/>
    </source>
</evidence>
<proteinExistence type="inferred from homology"/>
<feature type="domain" description="Integrator complex subunit 7 helical bundle" evidence="9">
    <location>
        <begin position="554"/>
        <end position="730"/>
    </location>
</feature>
<dbReference type="GO" id="GO:0005737">
    <property type="term" value="C:cytoplasm"/>
    <property type="evidence" value="ECO:0007669"/>
    <property type="project" value="UniProtKB-SubCell"/>
</dbReference>
<dbReference type="EMBL" id="VSWD01000009">
    <property type="protein sequence ID" value="KAK3093052.1"/>
    <property type="molecule type" value="Genomic_DNA"/>
</dbReference>
<reference evidence="10" key="1">
    <citation type="submission" date="2019-08" db="EMBL/GenBank/DDBJ databases">
        <title>The improved chromosome-level genome for the pearl oyster Pinctada fucata martensii using PacBio sequencing and Hi-C.</title>
        <authorList>
            <person name="Zheng Z."/>
        </authorList>
    </citation>
    <scope>NUCLEOTIDE SEQUENCE</scope>
    <source>
        <strain evidence="10">ZZ-2019</strain>
        <tissue evidence="10">Adductor muscle</tissue>
    </source>
</reference>
<dbReference type="InterPro" id="IPR016024">
    <property type="entry name" value="ARM-type_fold"/>
</dbReference>
<evidence type="ECO:0000256" key="5">
    <source>
        <dbReference type="ARBA" id="ARBA00022490"/>
    </source>
</evidence>
<evidence type="ECO:0000256" key="4">
    <source>
        <dbReference type="ARBA" id="ARBA00015336"/>
    </source>
</evidence>
<dbReference type="Pfam" id="PF24436">
    <property type="entry name" value="INTS7_N"/>
    <property type="match status" value="1"/>
</dbReference>
<dbReference type="PANTHER" id="PTHR13322:SF2">
    <property type="entry name" value="INTEGRATOR COMPLEX SUBUNIT 7"/>
    <property type="match status" value="1"/>
</dbReference>
<keyword evidence="6" id="KW-0539">Nucleus</keyword>
<dbReference type="InterPro" id="IPR056516">
    <property type="entry name" value="INTS7_N"/>
</dbReference>
<organism evidence="10 11">
    <name type="scientific">Pinctada imbricata</name>
    <name type="common">Atlantic pearl-oyster</name>
    <name type="synonym">Pinctada martensii</name>
    <dbReference type="NCBI Taxonomy" id="66713"/>
    <lineage>
        <taxon>Eukaryota</taxon>
        <taxon>Metazoa</taxon>
        <taxon>Spiralia</taxon>
        <taxon>Lophotrochozoa</taxon>
        <taxon>Mollusca</taxon>
        <taxon>Bivalvia</taxon>
        <taxon>Autobranchia</taxon>
        <taxon>Pteriomorphia</taxon>
        <taxon>Pterioida</taxon>
        <taxon>Pterioidea</taxon>
        <taxon>Pteriidae</taxon>
        <taxon>Pinctada</taxon>
    </lineage>
</organism>
<protein>
    <recommendedName>
        <fullName evidence="4">Integrator complex subunit 7</fullName>
    </recommendedName>
</protein>
<name>A0AA88XWA7_PINIB</name>
<dbReference type="Proteomes" id="UP001186944">
    <property type="component" value="Unassembled WGS sequence"/>
</dbReference>
<sequence>MATSMSRISTSYSGISNPFHDVGYGDQEQDANMALTELDKGLRSLKSGTQCESVVRFPRLFERYPFPILINSAFLRLADVFRGGTNLLRWCILRVLQQSEKHLDKILNVEEFVRRIHGVIHSNDCIARALTLRAMGSIANIISEQKNVHHSIVNGLDSHDALEVDAAVYAAGRFSAMSKTFAANICDKIATMIGEIATPVDLKLRLIPILQHMHHDSSTAAKARAVCTELLQNFPAQKFMTLTLNTMTHLAALSLVDVEGQISLLILTIKEDPRKAVKLTALRNLNDLAKKAPHMWKYNFVEELLDFSLASTSYILKTAALLVLTTISGTFAFQLFLNKDVKEEDLSKILKACNMCYQSQHPLVSATATQLYTNVAIACQKSRMPIMTSQNEITEGAQLAIFTQTCLSAPESANNEVDALKTCLGCAVRLVKVFPEVAHYFVKQMIQQVEYASDINKKLLCECLLAIGSEDFSLIDKIIPDLMATFKQLVANIDFESNKETCMYLGTLMFQAAGGEFVPPDIRNLIGQYLTKAHNSWLSYKLARQAMRYGQFPLAADTFHSLSQQVASEHFHFWLMGLYSICAAESCLENLNGDVRKTMMKVSDMLMLYQQGLSSLKASSTVGFAVKFPCDFVSLRITLLQTHSQLVRTCNTFRTCPPPAIATALAMTNGQEISRCGQILSQLTKCMKDYEAVSEKFAGLYQSSFDADPQTLHRILLLQQSCEVMKSAILTVIKSNHARYLQFGAMTSTSKDPLTSAILGVQNSLNTLIQGNSGDALTYKHMDFLCQSVQTLVAATFTYPRYFFQKIQSTKLTLAVSPQQTSAIEPVLVHHQTHLAMKVEGIIHHGARREIYRKVGQVQVTVNSEPVSINQSAIADQKITLSLSNNLSQRVEPHSDYFTSNFLLMFPVPGLHKVYIKADFVDQNDTLWKTGQKVTVAVKSYDDTIHKKMPKPVRTSFGQMPPQS</sequence>
<dbReference type="Pfam" id="PF22965">
    <property type="entry name" value="INTS7_C"/>
    <property type="match status" value="1"/>
</dbReference>